<keyword evidence="4" id="KW-1185">Reference proteome</keyword>
<dbReference type="EMBL" id="FONW01000001">
    <property type="protein sequence ID" value="SFE69427.1"/>
    <property type="molecule type" value="Genomic_DNA"/>
</dbReference>
<keyword evidence="1" id="KW-0812">Transmembrane</keyword>
<name>A0A1I2CM68_9BACT</name>
<evidence type="ECO:0000259" key="2">
    <source>
        <dbReference type="Pfam" id="PF25917"/>
    </source>
</evidence>
<dbReference type="Gene3D" id="2.40.50.100">
    <property type="match status" value="1"/>
</dbReference>
<dbReference type="Pfam" id="PF25917">
    <property type="entry name" value="BSH_RND"/>
    <property type="match status" value="1"/>
</dbReference>
<dbReference type="SUPFAM" id="SSF111369">
    <property type="entry name" value="HlyD-like secretion proteins"/>
    <property type="match status" value="2"/>
</dbReference>
<dbReference type="InterPro" id="IPR058625">
    <property type="entry name" value="MdtA-like_BSH"/>
</dbReference>
<gene>
    <name evidence="3" type="ORF">SAMN05216283_101775</name>
</gene>
<feature type="transmembrane region" description="Helical" evidence="1">
    <location>
        <begin position="7"/>
        <end position="27"/>
    </location>
</feature>
<reference evidence="3 4" key="1">
    <citation type="submission" date="2016-10" db="EMBL/GenBank/DDBJ databases">
        <authorList>
            <person name="de Groot N.N."/>
        </authorList>
    </citation>
    <scope>NUCLEOTIDE SEQUENCE [LARGE SCALE GENOMIC DNA]</scope>
    <source>
        <strain evidence="3 4">CGMCC 1.9156</strain>
    </source>
</reference>
<keyword evidence="1" id="KW-0472">Membrane</keyword>
<feature type="domain" description="Multidrug resistance protein MdtA-like barrel-sandwich hybrid" evidence="2">
    <location>
        <begin position="45"/>
        <end position="228"/>
    </location>
</feature>
<organism evidence="3 4">
    <name type="scientific">Sunxiuqinia elliptica</name>
    <dbReference type="NCBI Taxonomy" id="655355"/>
    <lineage>
        <taxon>Bacteria</taxon>
        <taxon>Pseudomonadati</taxon>
        <taxon>Bacteroidota</taxon>
        <taxon>Bacteroidia</taxon>
        <taxon>Marinilabiliales</taxon>
        <taxon>Prolixibacteraceae</taxon>
        <taxon>Sunxiuqinia</taxon>
    </lineage>
</organism>
<dbReference type="PANTHER" id="PTHR30438">
    <property type="entry name" value="36 KDA ANTIGEN-RELATED"/>
    <property type="match status" value="1"/>
</dbReference>
<dbReference type="PANTHER" id="PTHR30438:SF1">
    <property type="entry name" value="36 KDA ANTIGEN"/>
    <property type="match status" value="1"/>
</dbReference>
<dbReference type="PRINTS" id="PR01490">
    <property type="entry name" value="RTXTOXIND"/>
</dbReference>
<dbReference type="AlphaFoldDB" id="A0A1I2CM68"/>
<dbReference type="RefSeq" id="WP_093918481.1">
    <property type="nucleotide sequence ID" value="NZ_FONW01000001.1"/>
</dbReference>
<dbReference type="Proteomes" id="UP000198964">
    <property type="component" value="Unassembled WGS sequence"/>
</dbReference>
<dbReference type="STRING" id="655355.SAMN05216283_101775"/>
<accession>A0A1I2CM68</accession>
<dbReference type="Gene3D" id="2.40.30.170">
    <property type="match status" value="1"/>
</dbReference>
<sequence>MNKTRNFIIGLFFTALLIFVLYTTWLITRPVPLEIQGEIEATQFRVASKIPGRIDAIAVRKGQQVQKGDFLFSIKSPEIEAKLQQATAARTAAEAQSMKAQHGAQKEDIQAAYSTYLKAEAAARLYEKTFERVSNLFEAGVVPEQKKDEAETQMEASRETANAAKAIWEKARKGARNEDKKAAEALVAQAEGAIAEVESYLSETQISAPAKGEISNIISEEGELVPTGFPVVTIHDLSDSWATFFIREDLMADIRLGSEIKATVPALGNQEMTFKINYISPLADFASWTSTKASGGFDMKSFEIHAVPAKAVDGLRPGMSVLINWKQFKKQ</sequence>
<evidence type="ECO:0000256" key="1">
    <source>
        <dbReference type="SAM" id="Phobius"/>
    </source>
</evidence>
<evidence type="ECO:0000313" key="4">
    <source>
        <dbReference type="Proteomes" id="UP000198964"/>
    </source>
</evidence>
<keyword evidence="1" id="KW-1133">Transmembrane helix</keyword>
<evidence type="ECO:0000313" key="3">
    <source>
        <dbReference type="EMBL" id="SFE69427.1"/>
    </source>
</evidence>
<proteinExistence type="predicted"/>
<protein>
    <submittedName>
        <fullName evidence="3">HlyD family secretion protein</fullName>
    </submittedName>
</protein>
<dbReference type="Gene3D" id="1.10.287.470">
    <property type="entry name" value="Helix hairpin bin"/>
    <property type="match status" value="1"/>
</dbReference>